<accession>A0A6A6EKX2</accession>
<evidence type="ECO:0000256" key="11">
    <source>
        <dbReference type="RuleBase" id="RU367094"/>
    </source>
</evidence>
<comment type="function">
    <text evidence="9 11">Involved in degradation of plant cell walls. Hydrolyzes the feruloyl-arabinose ester bond in arabinoxylans, and the feruloyl-galactose ester bond in pectin. Active against paranitrophenyl-acetate, methyl ferulate and wheat arabinoxylan.</text>
</comment>
<gene>
    <name evidence="12" type="ORF">K469DRAFT_735739</name>
</gene>
<dbReference type="GO" id="GO:0045493">
    <property type="term" value="P:xylan catabolic process"/>
    <property type="evidence" value="ECO:0007669"/>
    <property type="project" value="UniProtKB-UniRule"/>
</dbReference>
<keyword evidence="13" id="KW-1185">Reference proteome</keyword>
<evidence type="ECO:0000256" key="10">
    <source>
        <dbReference type="ARBA" id="ARBA00034075"/>
    </source>
</evidence>
<dbReference type="PANTHER" id="PTHR38050">
    <property type="match status" value="1"/>
</dbReference>
<dbReference type="Gene3D" id="3.40.50.1820">
    <property type="entry name" value="alpha/beta hydrolase"/>
    <property type="match status" value="1"/>
</dbReference>
<dbReference type="GO" id="GO:0005576">
    <property type="term" value="C:extracellular region"/>
    <property type="evidence" value="ECO:0007669"/>
    <property type="project" value="UniProtKB-SubCell"/>
</dbReference>
<evidence type="ECO:0000256" key="8">
    <source>
        <dbReference type="ARBA" id="ARBA00023326"/>
    </source>
</evidence>
<evidence type="ECO:0000256" key="7">
    <source>
        <dbReference type="ARBA" id="ARBA00023277"/>
    </source>
</evidence>
<keyword evidence="7 11" id="KW-0119">Carbohydrate metabolism</keyword>
<dbReference type="GO" id="GO:0030600">
    <property type="term" value="F:feruloyl esterase activity"/>
    <property type="evidence" value="ECO:0007669"/>
    <property type="project" value="UniProtKB-UniRule"/>
</dbReference>
<feature type="signal peptide" evidence="11">
    <location>
        <begin position="1"/>
        <end position="24"/>
    </location>
</feature>
<evidence type="ECO:0000313" key="12">
    <source>
        <dbReference type="EMBL" id="KAF2191795.1"/>
    </source>
</evidence>
<keyword evidence="6 11" id="KW-0378">Hydrolase</keyword>
<dbReference type="InterPro" id="IPR029058">
    <property type="entry name" value="AB_hydrolase_fold"/>
</dbReference>
<evidence type="ECO:0000256" key="6">
    <source>
        <dbReference type="ARBA" id="ARBA00022801"/>
    </source>
</evidence>
<evidence type="ECO:0000256" key="4">
    <source>
        <dbReference type="ARBA" id="ARBA00022651"/>
    </source>
</evidence>
<proteinExistence type="inferred from homology"/>
<sequence length="280" mass="29847">MPRQHSCLASFALVLLAVVSAVFAGSVGCGKTPTLKSGTYNATVNNKNRQYILKIPDNYDSSKPYKLIFGLHWLTGTVEKDVWAYYGLQRLANNSAIFIAPQGLNNGWANTGGEDITFIDTIIKTVEADLCVNEKLRFSTGFSYGAAMSYSLACSRPDIFRAVAVLSGGLLSGCDGGTKPVAFYGQHGISDQVLTVAGGRQLRDTFVKANGCTAGNAATVTKGSKTHAKTVYSGCSSGHPVVWVEFDEGHIPAPQDGATGTSGSKTWTPAETWEFFSQFT</sequence>
<evidence type="ECO:0000256" key="3">
    <source>
        <dbReference type="ARBA" id="ARBA00022525"/>
    </source>
</evidence>
<comment type="subcellular location">
    <subcellularLocation>
        <location evidence="1 11">Secreted</location>
    </subcellularLocation>
</comment>
<keyword evidence="5 11" id="KW-0732">Signal</keyword>
<keyword evidence="4 11" id="KW-0858">Xylan degradation</keyword>
<dbReference type="OrthoDB" id="424610at2759"/>
<dbReference type="SUPFAM" id="SSF53474">
    <property type="entry name" value="alpha/beta-Hydrolases"/>
    <property type="match status" value="1"/>
</dbReference>
<protein>
    <recommendedName>
        <fullName evidence="11">Feruloyl esterase C</fullName>
        <ecNumber evidence="11">3.1.1.73</ecNumber>
    </recommendedName>
    <alternativeName>
        <fullName evidence="11">Ferulic acid esterase C</fullName>
    </alternativeName>
</protein>
<dbReference type="InterPro" id="IPR043595">
    <property type="entry name" value="FaeB/C/D"/>
</dbReference>
<evidence type="ECO:0000256" key="9">
    <source>
        <dbReference type="ARBA" id="ARBA00025250"/>
    </source>
</evidence>
<evidence type="ECO:0000256" key="5">
    <source>
        <dbReference type="ARBA" id="ARBA00022729"/>
    </source>
</evidence>
<comment type="catalytic activity">
    <reaction evidence="10 11">
        <text>feruloyl-polysaccharide + H2O = ferulate + polysaccharide.</text>
        <dbReference type="EC" id="3.1.1.73"/>
    </reaction>
</comment>
<dbReference type="EC" id="3.1.1.73" evidence="11"/>
<name>A0A6A6EKX2_9PEZI</name>
<dbReference type="PANTHER" id="PTHR38050:SF1">
    <property type="entry name" value="FERULOYL ESTERASE C"/>
    <property type="match status" value="1"/>
</dbReference>
<keyword evidence="8 11" id="KW-0624">Polysaccharide degradation</keyword>
<dbReference type="AlphaFoldDB" id="A0A6A6EKX2"/>
<organism evidence="12 13">
    <name type="scientific">Zopfia rhizophila CBS 207.26</name>
    <dbReference type="NCBI Taxonomy" id="1314779"/>
    <lineage>
        <taxon>Eukaryota</taxon>
        <taxon>Fungi</taxon>
        <taxon>Dikarya</taxon>
        <taxon>Ascomycota</taxon>
        <taxon>Pezizomycotina</taxon>
        <taxon>Dothideomycetes</taxon>
        <taxon>Dothideomycetes incertae sedis</taxon>
        <taxon>Zopfiaceae</taxon>
        <taxon>Zopfia</taxon>
    </lineage>
</organism>
<dbReference type="Proteomes" id="UP000800200">
    <property type="component" value="Unassembled WGS sequence"/>
</dbReference>
<evidence type="ECO:0000313" key="13">
    <source>
        <dbReference type="Proteomes" id="UP000800200"/>
    </source>
</evidence>
<feature type="chain" id="PRO_5027143267" description="Feruloyl esterase C" evidence="11">
    <location>
        <begin position="25"/>
        <end position="280"/>
    </location>
</feature>
<comment type="similarity">
    <text evidence="2 11">Belongs to the faeC family.</text>
</comment>
<evidence type="ECO:0000256" key="1">
    <source>
        <dbReference type="ARBA" id="ARBA00004613"/>
    </source>
</evidence>
<reference evidence="12" key="1">
    <citation type="journal article" date="2020" name="Stud. Mycol.">
        <title>101 Dothideomycetes genomes: a test case for predicting lifestyles and emergence of pathogens.</title>
        <authorList>
            <person name="Haridas S."/>
            <person name="Albert R."/>
            <person name="Binder M."/>
            <person name="Bloem J."/>
            <person name="Labutti K."/>
            <person name="Salamov A."/>
            <person name="Andreopoulos B."/>
            <person name="Baker S."/>
            <person name="Barry K."/>
            <person name="Bills G."/>
            <person name="Bluhm B."/>
            <person name="Cannon C."/>
            <person name="Castanera R."/>
            <person name="Culley D."/>
            <person name="Daum C."/>
            <person name="Ezra D."/>
            <person name="Gonzalez J."/>
            <person name="Henrissat B."/>
            <person name="Kuo A."/>
            <person name="Liang C."/>
            <person name="Lipzen A."/>
            <person name="Lutzoni F."/>
            <person name="Magnuson J."/>
            <person name="Mondo S."/>
            <person name="Nolan M."/>
            <person name="Ohm R."/>
            <person name="Pangilinan J."/>
            <person name="Park H.-J."/>
            <person name="Ramirez L."/>
            <person name="Alfaro M."/>
            <person name="Sun H."/>
            <person name="Tritt A."/>
            <person name="Yoshinaga Y."/>
            <person name="Zwiers L.-H."/>
            <person name="Turgeon B."/>
            <person name="Goodwin S."/>
            <person name="Spatafora J."/>
            <person name="Crous P."/>
            <person name="Grigoriev I."/>
        </authorList>
    </citation>
    <scope>NUCLEOTIDE SEQUENCE</scope>
    <source>
        <strain evidence="12">CBS 207.26</strain>
    </source>
</reference>
<evidence type="ECO:0000256" key="2">
    <source>
        <dbReference type="ARBA" id="ARBA00010278"/>
    </source>
</evidence>
<dbReference type="EMBL" id="ML994616">
    <property type="protein sequence ID" value="KAF2191795.1"/>
    <property type="molecule type" value="Genomic_DNA"/>
</dbReference>
<dbReference type="PROSITE" id="PS51257">
    <property type="entry name" value="PROKAR_LIPOPROTEIN"/>
    <property type="match status" value="1"/>
</dbReference>
<keyword evidence="3 11" id="KW-0964">Secreted</keyword>